<dbReference type="AlphaFoldDB" id="A0A3P7PG60"/>
<proteinExistence type="predicted"/>
<organism evidence="2 3">
    <name type="scientific">Petrocella atlantisensis</name>
    <dbReference type="NCBI Taxonomy" id="2173034"/>
    <lineage>
        <taxon>Bacteria</taxon>
        <taxon>Bacillati</taxon>
        <taxon>Bacillota</taxon>
        <taxon>Clostridia</taxon>
        <taxon>Lachnospirales</taxon>
        <taxon>Vallitaleaceae</taxon>
        <taxon>Petrocella</taxon>
    </lineage>
</organism>
<dbReference type="InterPro" id="IPR050849">
    <property type="entry name" value="HAD-like_hydrolase_phosphatase"/>
</dbReference>
<dbReference type="PANTHER" id="PTHR28181:SF2">
    <property type="entry name" value="PHOSPHORIC MONOESTER HYDROLASE"/>
    <property type="match status" value="1"/>
</dbReference>
<evidence type="ECO:0000313" key="2">
    <source>
        <dbReference type="EMBL" id="VDN47888.1"/>
    </source>
</evidence>
<dbReference type="Gene3D" id="3.40.50.1000">
    <property type="entry name" value="HAD superfamily/HAD-like"/>
    <property type="match status" value="1"/>
</dbReference>
<dbReference type="NCBIfam" id="TIGR01488">
    <property type="entry name" value="HAD-SF-IB"/>
    <property type="match status" value="1"/>
</dbReference>
<dbReference type="PANTHER" id="PTHR28181">
    <property type="entry name" value="UPF0655 PROTEIN YCR015C"/>
    <property type="match status" value="1"/>
</dbReference>
<dbReference type="Proteomes" id="UP000279029">
    <property type="component" value="Chromosome"/>
</dbReference>
<evidence type="ECO:0000256" key="1">
    <source>
        <dbReference type="ARBA" id="ARBA00022801"/>
    </source>
</evidence>
<dbReference type="RefSeq" id="WP_125137127.1">
    <property type="nucleotide sequence ID" value="NZ_LR130778.1"/>
</dbReference>
<dbReference type="EMBL" id="LR130778">
    <property type="protein sequence ID" value="VDN47888.1"/>
    <property type="molecule type" value="Genomic_DNA"/>
</dbReference>
<sequence length="215" mass="25234">MKDHIFISDFDGTITLKDFYWIIIDDYIGEKGRDHYLAWKKKEKIGLTFLNKIFTWHKFTQADHDTVLSKVVIDPTFKRLDTWTQDHNMDLMVLSAGFRYYIDYAMDLAALSHIPIITNEGSFINGHFKMQANEKSWFYHKVYGVDKEKVVLHYKKKYKKVYFAGDSEPDYKAALSADIRFAKGELLELLKAGGHTYYPFETFADIIDILESLEQ</sequence>
<dbReference type="GO" id="GO:0016791">
    <property type="term" value="F:phosphatase activity"/>
    <property type="evidence" value="ECO:0007669"/>
    <property type="project" value="InterPro"/>
</dbReference>
<keyword evidence="1" id="KW-0378">Hydrolase</keyword>
<reference evidence="2 3" key="1">
    <citation type="submission" date="2018-09" db="EMBL/GenBank/DDBJ databases">
        <authorList>
            <person name="Postec A."/>
        </authorList>
    </citation>
    <scope>NUCLEOTIDE SEQUENCE [LARGE SCALE GENOMIC DNA]</scope>
    <source>
        <strain evidence="2">70B-A</strain>
    </source>
</reference>
<gene>
    <name evidence="2" type="ORF">PATL70BA_2008</name>
</gene>
<accession>A0A3P7PG60</accession>
<evidence type="ECO:0000313" key="3">
    <source>
        <dbReference type="Proteomes" id="UP000279029"/>
    </source>
</evidence>
<dbReference type="NCBIfam" id="TIGR01489">
    <property type="entry name" value="DKMTPPase-SF"/>
    <property type="match status" value="1"/>
</dbReference>
<dbReference type="InterPro" id="IPR036412">
    <property type="entry name" value="HAD-like_sf"/>
</dbReference>
<keyword evidence="3" id="KW-1185">Reference proteome</keyword>
<dbReference type="OrthoDB" id="9790031at2"/>
<dbReference type="InterPro" id="IPR023214">
    <property type="entry name" value="HAD_sf"/>
</dbReference>
<name>A0A3P7PG60_9FIRM</name>
<dbReference type="Gene3D" id="3.90.1470.20">
    <property type="match status" value="1"/>
</dbReference>
<dbReference type="SUPFAM" id="SSF56784">
    <property type="entry name" value="HAD-like"/>
    <property type="match status" value="1"/>
</dbReference>
<dbReference type="KEGG" id="cbar:PATL70BA_2008"/>
<dbReference type="InterPro" id="IPR006384">
    <property type="entry name" value="HAD_hydro_PyrdxlP_Pase-like"/>
</dbReference>
<protein>
    <submittedName>
        <fullName evidence="2">2,3-diketo-5-methylthio-1-phosphopentane phosphatase</fullName>
    </submittedName>
</protein>